<protein>
    <recommendedName>
        <fullName evidence="2">Putative gluconeogenesis factor</fullName>
    </recommendedName>
</protein>
<dbReference type="HAMAP" id="MF_00973">
    <property type="entry name" value="Gluconeogen_factor"/>
    <property type="match status" value="1"/>
</dbReference>
<dbReference type="InterPro" id="IPR002882">
    <property type="entry name" value="CofD"/>
</dbReference>
<keyword evidence="1 2" id="KW-0963">Cytoplasm</keyword>
<comment type="similarity">
    <text evidence="2">Belongs to the gluconeogenesis factor family.</text>
</comment>
<dbReference type="InterPro" id="IPR038136">
    <property type="entry name" value="CofD-like_dom_sf"/>
</dbReference>
<sequence>MRIIMDTKKQKNSQKTKKEVRHFPKSKPKVVVMGGGTGTFTVLSGLKHFPVDLTAIVTMADDGGSTGVLRDEFGVLPPGDLRQCLVALSDADLVIRKLFNHRYDRGGLKGHNFGNIFISTLEQVTGSLDKALDLAGEILHIRGRVVPVTLTKVELIAELNNGKIIHGESALSDYQLVSRFGIQKIYLKPKATANPKALLAIKEADLIIVGPGNLYASLIPNFLVSGVGAAFAQSKAKKVYVANLMNKNGHTDDFFVSDYVRALGGAIGKKNVFDAVIYNTKKPASALLRKYADEGESVSCGDECKKGEFELIGANLLADTLAKTAKKDLIYRTLIRHDPDKLANIIMKLLRK</sequence>
<evidence type="ECO:0000256" key="2">
    <source>
        <dbReference type="HAMAP-Rule" id="MF_00973"/>
    </source>
</evidence>
<dbReference type="EMBL" id="MHLI01000006">
    <property type="protein sequence ID" value="OGZ05805.1"/>
    <property type="molecule type" value="Genomic_DNA"/>
</dbReference>
<name>A0A1G2CWQ0_9BACT</name>
<dbReference type="Gene3D" id="3.40.50.10680">
    <property type="entry name" value="CofD-like domains"/>
    <property type="match status" value="1"/>
</dbReference>
<dbReference type="GO" id="GO:0005737">
    <property type="term" value="C:cytoplasm"/>
    <property type="evidence" value="ECO:0007669"/>
    <property type="project" value="UniProtKB-SubCell"/>
</dbReference>
<accession>A0A1G2CWQ0</accession>
<dbReference type="SUPFAM" id="SSF142338">
    <property type="entry name" value="CofD-like"/>
    <property type="match status" value="1"/>
</dbReference>
<dbReference type="GO" id="GO:0008360">
    <property type="term" value="P:regulation of cell shape"/>
    <property type="evidence" value="ECO:0007669"/>
    <property type="project" value="UniProtKB-UniRule"/>
</dbReference>
<dbReference type="Proteomes" id="UP000177122">
    <property type="component" value="Unassembled WGS sequence"/>
</dbReference>
<dbReference type="PANTHER" id="PTHR30135">
    <property type="entry name" value="UNCHARACTERIZED PROTEIN YVCK-RELATED"/>
    <property type="match status" value="1"/>
</dbReference>
<proteinExistence type="inferred from homology"/>
<dbReference type="Pfam" id="PF01933">
    <property type="entry name" value="CofD"/>
    <property type="match status" value="1"/>
</dbReference>
<evidence type="ECO:0000313" key="4">
    <source>
        <dbReference type="Proteomes" id="UP000177122"/>
    </source>
</evidence>
<gene>
    <name evidence="3" type="ORF">A2845_03305</name>
</gene>
<dbReference type="CDD" id="cd07187">
    <property type="entry name" value="YvcK_like"/>
    <property type="match status" value="1"/>
</dbReference>
<dbReference type="InterPro" id="IPR010119">
    <property type="entry name" value="Gluconeogen_factor"/>
</dbReference>
<comment type="subcellular location">
    <subcellularLocation>
        <location evidence="2">Cytoplasm</location>
    </subcellularLocation>
</comment>
<comment type="caution">
    <text evidence="3">The sequence shown here is derived from an EMBL/GenBank/DDBJ whole genome shotgun (WGS) entry which is preliminary data.</text>
</comment>
<dbReference type="AlphaFoldDB" id="A0A1G2CWQ0"/>
<evidence type="ECO:0000313" key="3">
    <source>
        <dbReference type="EMBL" id="OGZ05805.1"/>
    </source>
</evidence>
<dbReference type="PANTHER" id="PTHR30135:SF3">
    <property type="entry name" value="GLUCONEOGENESIS FACTOR-RELATED"/>
    <property type="match status" value="1"/>
</dbReference>
<reference evidence="3 4" key="1">
    <citation type="journal article" date="2016" name="Nat. Commun.">
        <title>Thousands of microbial genomes shed light on interconnected biogeochemical processes in an aquifer system.</title>
        <authorList>
            <person name="Anantharaman K."/>
            <person name="Brown C.T."/>
            <person name="Hug L.A."/>
            <person name="Sharon I."/>
            <person name="Castelle C.J."/>
            <person name="Probst A.J."/>
            <person name="Thomas B.C."/>
            <person name="Singh A."/>
            <person name="Wilkins M.J."/>
            <person name="Karaoz U."/>
            <person name="Brodie E.L."/>
            <person name="Williams K.H."/>
            <person name="Hubbard S.S."/>
            <person name="Banfield J.F."/>
        </authorList>
    </citation>
    <scope>NUCLEOTIDE SEQUENCE [LARGE SCALE GENOMIC DNA]</scope>
</reference>
<dbReference type="NCBIfam" id="TIGR01826">
    <property type="entry name" value="CofD_related"/>
    <property type="match status" value="1"/>
</dbReference>
<evidence type="ECO:0000256" key="1">
    <source>
        <dbReference type="ARBA" id="ARBA00022490"/>
    </source>
</evidence>
<dbReference type="GO" id="GO:0043743">
    <property type="term" value="F:LPPG:FO 2-phospho-L-lactate transferase activity"/>
    <property type="evidence" value="ECO:0007669"/>
    <property type="project" value="InterPro"/>
</dbReference>
<organism evidence="3 4">
    <name type="scientific">Candidatus Lloydbacteria bacterium RIFCSPHIGHO2_01_FULL_49_22</name>
    <dbReference type="NCBI Taxonomy" id="1798658"/>
    <lineage>
        <taxon>Bacteria</taxon>
        <taxon>Candidatus Lloydiibacteriota</taxon>
    </lineage>
</organism>
<comment type="function">
    <text evidence="2">Required for morphogenesis under gluconeogenic growth conditions.</text>
</comment>